<protein>
    <submittedName>
        <fullName evidence="7">Calx-beta domain-containing protein</fullName>
    </submittedName>
</protein>
<organism evidence="7 8">
    <name type="scientific">Pseudosporangium ferrugineum</name>
    <dbReference type="NCBI Taxonomy" id="439699"/>
    <lineage>
        <taxon>Bacteria</taxon>
        <taxon>Bacillati</taxon>
        <taxon>Actinomycetota</taxon>
        <taxon>Actinomycetes</taxon>
        <taxon>Micromonosporales</taxon>
        <taxon>Micromonosporaceae</taxon>
        <taxon>Pseudosporangium</taxon>
    </lineage>
</organism>
<evidence type="ECO:0000313" key="7">
    <source>
        <dbReference type="EMBL" id="PRY22814.1"/>
    </source>
</evidence>
<keyword evidence="4" id="KW-0406">Ion transport</keyword>
<dbReference type="Proteomes" id="UP000239209">
    <property type="component" value="Unassembled WGS sequence"/>
</dbReference>
<dbReference type="EMBL" id="PVZG01000016">
    <property type="protein sequence ID" value="PRY22814.1"/>
    <property type="molecule type" value="Genomic_DNA"/>
</dbReference>
<dbReference type="GO" id="GO:0007154">
    <property type="term" value="P:cell communication"/>
    <property type="evidence" value="ECO:0007669"/>
    <property type="project" value="InterPro"/>
</dbReference>
<dbReference type="SUPFAM" id="SSF141072">
    <property type="entry name" value="CalX-like"/>
    <property type="match status" value="5"/>
</dbReference>
<feature type="domain" description="Calx-beta" evidence="6">
    <location>
        <begin position="404"/>
        <end position="506"/>
    </location>
</feature>
<reference evidence="7 8" key="1">
    <citation type="submission" date="2018-03" db="EMBL/GenBank/DDBJ databases">
        <title>Genomic Encyclopedia of Archaeal and Bacterial Type Strains, Phase II (KMG-II): from individual species to whole genera.</title>
        <authorList>
            <person name="Goeker M."/>
        </authorList>
    </citation>
    <scope>NUCLEOTIDE SEQUENCE [LARGE SCALE GENOMIC DNA]</scope>
    <source>
        <strain evidence="7 8">DSM 45348</strain>
    </source>
</reference>
<dbReference type="InterPro" id="IPR038081">
    <property type="entry name" value="CalX-like_sf"/>
</dbReference>
<evidence type="ECO:0000313" key="8">
    <source>
        <dbReference type="Proteomes" id="UP000239209"/>
    </source>
</evidence>
<dbReference type="SMART" id="SM00237">
    <property type="entry name" value="Calx_beta"/>
    <property type="match status" value="4"/>
</dbReference>
<keyword evidence="2" id="KW-0677">Repeat</keyword>
<evidence type="ECO:0000259" key="6">
    <source>
        <dbReference type="SMART" id="SM00237"/>
    </source>
</evidence>
<accession>A0A2T0RNP6</accession>
<feature type="region of interest" description="Disordered" evidence="5">
    <location>
        <begin position="315"/>
        <end position="336"/>
    </location>
</feature>
<dbReference type="GO" id="GO:0030001">
    <property type="term" value="P:metal ion transport"/>
    <property type="evidence" value="ECO:0007669"/>
    <property type="project" value="TreeGrafter"/>
</dbReference>
<evidence type="ECO:0000256" key="1">
    <source>
        <dbReference type="ARBA" id="ARBA00022729"/>
    </source>
</evidence>
<feature type="domain" description="Calx-beta" evidence="6">
    <location>
        <begin position="40"/>
        <end position="148"/>
    </location>
</feature>
<dbReference type="RefSeq" id="WP_106129772.1">
    <property type="nucleotide sequence ID" value="NZ_PVZG01000016.1"/>
</dbReference>
<keyword evidence="3" id="KW-0106">Calcium</keyword>
<dbReference type="InterPro" id="IPR051171">
    <property type="entry name" value="CaCA"/>
</dbReference>
<evidence type="ECO:0000256" key="4">
    <source>
        <dbReference type="ARBA" id="ARBA00023065"/>
    </source>
</evidence>
<feature type="domain" description="Calx-beta" evidence="6">
    <location>
        <begin position="270"/>
        <end position="389"/>
    </location>
</feature>
<keyword evidence="1" id="KW-0732">Signal</keyword>
<dbReference type="PANTHER" id="PTHR11878">
    <property type="entry name" value="SODIUM/CALCIUM EXCHANGER"/>
    <property type="match status" value="1"/>
</dbReference>
<proteinExistence type="predicted"/>
<keyword evidence="8" id="KW-1185">Reference proteome</keyword>
<gene>
    <name evidence="7" type="ORF">CLV70_11673</name>
</gene>
<dbReference type="PANTHER" id="PTHR11878:SF65">
    <property type="entry name" value="NA_CA-EXCHANGE PROTEIN, ISOFORM G"/>
    <property type="match status" value="1"/>
</dbReference>
<dbReference type="Gene3D" id="2.60.40.2030">
    <property type="match status" value="5"/>
</dbReference>
<feature type="domain" description="Calx-beta" evidence="6">
    <location>
        <begin position="156"/>
        <end position="259"/>
    </location>
</feature>
<dbReference type="OrthoDB" id="3279580at2"/>
<sequence length="954" mass="97245">MRYQPVHAAKSGSVPFMLRGPKSVRTMLSAAVAGVIGLVPAVMVASPAEAAIPGYTFQSTSVSATEGQPLVFNIVRTGVAPLAAETLTWTATPSGPNAADLDDFTPASGSVNFPLGDGSTTTQTLPITISTTDDSMDEESETFTVTATLGADTITATGTITDNDDAPTYTLQLDDSSPGEAAGTVTVRAELSATSGKAISIPVTSADVTAKAGQDYVAIPANTTLDIAPGQPQSAPLTIAITDDPLYEEAEQSFTITGGASATVTGTRTATVTISDNEDQPEVTIDPTTADEGDPLKFPVRLSGPSERAVTVAASTADGPGSDLDSTTAASHGTAKAGEDYTAVTNATVTFPATTVNANIPNGSTQQNFTVSTTADSTDEVDPEDLHATISAPTIAALGTKTVATGGITDDDDSPTVSLLPSTRRVPEGNSGKVAQTFTVKLNKASGQTVSVNYLTAGDSAWDGADFTATSGTLTFAPGETTKTFTVDIIGDTVYEGNEAFDLTLSSSTATVPAPLAPVSIQITDDDAKPTVTVGSVTMAEGNGGSVAVFPIKLSNAASSNVEFAVQDIQGTATTSVSANPLPGVLDYVEPAATAIVPAGQTTGYVYFLVNGDDVYELTESMQVQLTPSSSNVAADVRTATLTITNDDEAPTIEVVSAKANEGDKVQVRAITNGVAQDQSLFSVTFQGASVKGTVAASPADFINPGVVPVYVSGGTPSGASVDVGNPLEIVDDTTSEGPETILASGTAFGAGKVIDGVVTIAASDGGTDAPAPTLTSSASYRLGVGSLRLNGTAAAGATVTLWGSPIGAPEDKAWESLGTTTANDTGAYSFFPKFTTTGWHFRTTVGEQQSNAITVYLKEDPDFYARSSSRGTAVLSVFGDPRVAGLSVRILRANSNGTWSTVGLGQLDANGKYVRTLTGLRSGASYLYKATVYGDGDVGLMTNTSKSLRIRIR</sequence>
<dbReference type="InterPro" id="IPR003644">
    <property type="entry name" value="Calx_beta"/>
</dbReference>
<name>A0A2T0RNP6_9ACTN</name>
<evidence type="ECO:0000256" key="2">
    <source>
        <dbReference type="ARBA" id="ARBA00022737"/>
    </source>
</evidence>
<dbReference type="Pfam" id="PF03160">
    <property type="entry name" value="Calx-beta"/>
    <property type="match status" value="4"/>
</dbReference>
<evidence type="ECO:0000256" key="3">
    <source>
        <dbReference type="ARBA" id="ARBA00022837"/>
    </source>
</evidence>
<keyword evidence="4" id="KW-0813">Transport</keyword>
<dbReference type="GO" id="GO:0016020">
    <property type="term" value="C:membrane"/>
    <property type="evidence" value="ECO:0007669"/>
    <property type="project" value="InterPro"/>
</dbReference>
<comment type="caution">
    <text evidence="7">The sequence shown here is derived from an EMBL/GenBank/DDBJ whole genome shotgun (WGS) entry which is preliminary data.</text>
</comment>
<evidence type="ECO:0000256" key="5">
    <source>
        <dbReference type="SAM" id="MobiDB-lite"/>
    </source>
</evidence>
<dbReference type="AlphaFoldDB" id="A0A2T0RNP6"/>